<dbReference type="InterPro" id="IPR006600">
    <property type="entry name" value="HTH_CenpB_DNA-bd_dom"/>
</dbReference>
<feature type="repeat" description="TPR" evidence="3">
    <location>
        <begin position="147"/>
        <end position="180"/>
    </location>
</feature>
<evidence type="ECO:0000259" key="5">
    <source>
        <dbReference type="PROSITE" id="PS51253"/>
    </source>
</evidence>
<feature type="compositionally biased region" description="Polar residues" evidence="4">
    <location>
        <begin position="656"/>
        <end position="665"/>
    </location>
</feature>
<accession>A0ABM1DP41</accession>
<reference evidence="7" key="1">
    <citation type="submission" date="2025-08" db="UniProtKB">
        <authorList>
            <consortium name="RefSeq"/>
        </authorList>
    </citation>
    <scope>IDENTIFICATION</scope>
</reference>
<protein>
    <submittedName>
        <fullName evidence="7">Tigger transposable element-derived protein 4-like isoform X1</fullName>
    </submittedName>
</protein>
<comment type="subcellular location">
    <subcellularLocation>
        <location evidence="1">Nucleus</location>
    </subcellularLocation>
</comment>
<dbReference type="GeneID" id="106804864"/>
<dbReference type="InterPro" id="IPR050863">
    <property type="entry name" value="CenT-Element_Derived"/>
</dbReference>
<sequence length="725" mass="81726">MCDVQSYIFIKRRDVITMTSFGWKRKAGESLQKSSKTAASVFQSAAGEPDFTDVDHANLTEHHNKRRRHSSLEDKIAKSHVIANEGAQMAEQGRYTEAIGMWNKACTLTPYDAKLHEMKAQAYLNLGEPFCAVKAAEMALSFNPVWWVAHQTHGRALISLGEVNLALRSFSRAVHLQPDNRELWEEDLLDAFHFFQSLKVQAVSNEFSSDQNIHSNMASAKKRVDLPLSKKVEVLRHLELPEITQVAAAKKYGISTSQISRLLKAKAIILADYESGNKNRKRKREGKEQDVGHALHAWFQQKLAQGARPTGPILKNKAKEIASAHGSYFAPSEGWLCRWKLRHNITFKKEHSEKQHEDLSTANESFRAGLAKILEDYSREDIFNAGETGLYFRDFPEKGYCENGGELLVDMKAKERFTVMLCANMSGTEKLPLLVIAKSKAPRSFPKDLKRLPVSYDSSRNAWMTEEIFHKWVEEWDRKLRLRARHVCLLVDNCSAHPHDVELTNISVRFLPTHVTSIVQPMDIGVIRNWKGHYRSKLSARINASLAADNERCALDVASSVSVLDALHLANESWDAVLPQTIAACYWKAFYRDRDGNATESDDVSDSDILADVVVPQNMTEEEFADFIRVDDDLAITGEMSDASLLEVSGECVSHSEGTGATNQGDSDHSESEDQPALTSKQKVVMVNHLRRFVQENGLNKFSPIVKEIESLAYSQVSMEEQKKH</sequence>
<feature type="repeat" description="TPR" evidence="3">
    <location>
        <begin position="79"/>
        <end position="112"/>
    </location>
</feature>
<keyword evidence="6" id="KW-1185">Reference proteome</keyword>
<evidence type="ECO:0000256" key="2">
    <source>
        <dbReference type="ARBA" id="ARBA00023125"/>
    </source>
</evidence>
<dbReference type="InterPro" id="IPR019734">
    <property type="entry name" value="TPR_rpt"/>
</dbReference>
<dbReference type="RefSeq" id="XP_014661712.1">
    <property type="nucleotide sequence ID" value="XM_014806226.1"/>
</dbReference>
<feature type="region of interest" description="Disordered" evidence="4">
    <location>
        <begin position="652"/>
        <end position="681"/>
    </location>
</feature>
<organism evidence="6 7">
    <name type="scientific">Priapulus caudatus</name>
    <name type="common">Priapulid worm</name>
    <dbReference type="NCBI Taxonomy" id="37621"/>
    <lineage>
        <taxon>Eukaryota</taxon>
        <taxon>Metazoa</taxon>
        <taxon>Ecdysozoa</taxon>
        <taxon>Scalidophora</taxon>
        <taxon>Priapulida</taxon>
        <taxon>Priapulimorpha</taxon>
        <taxon>Priapulimorphida</taxon>
        <taxon>Priapulidae</taxon>
        <taxon>Priapulus</taxon>
    </lineage>
</organism>
<dbReference type="Pfam" id="PF03221">
    <property type="entry name" value="HTH_Tnp_Tc5"/>
    <property type="match status" value="1"/>
</dbReference>
<dbReference type="PROSITE" id="PS51253">
    <property type="entry name" value="HTH_CENPB"/>
    <property type="match status" value="1"/>
</dbReference>
<dbReference type="SUPFAM" id="SSF46689">
    <property type="entry name" value="Homeodomain-like"/>
    <property type="match status" value="1"/>
</dbReference>
<dbReference type="SMART" id="SM00028">
    <property type="entry name" value="TPR"/>
    <property type="match status" value="3"/>
</dbReference>
<dbReference type="SMART" id="SM00674">
    <property type="entry name" value="CENPB"/>
    <property type="match status" value="1"/>
</dbReference>
<dbReference type="PANTHER" id="PTHR19303:SF73">
    <property type="entry name" value="PROTEIN PDC2"/>
    <property type="match status" value="1"/>
</dbReference>
<dbReference type="SUPFAM" id="SSF48452">
    <property type="entry name" value="TPR-like"/>
    <property type="match status" value="1"/>
</dbReference>
<evidence type="ECO:0000256" key="4">
    <source>
        <dbReference type="SAM" id="MobiDB-lite"/>
    </source>
</evidence>
<dbReference type="Pfam" id="PF03184">
    <property type="entry name" value="DDE_1"/>
    <property type="match status" value="1"/>
</dbReference>
<dbReference type="InterPro" id="IPR011990">
    <property type="entry name" value="TPR-like_helical_dom_sf"/>
</dbReference>
<dbReference type="PROSITE" id="PS50005">
    <property type="entry name" value="TPR"/>
    <property type="match status" value="2"/>
</dbReference>
<dbReference type="InterPro" id="IPR009057">
    <property type="entry name" value="Homeodomain-like_sf"/>
</dbReference>
<evidence type="ECO:0000313" key="6">
    <source>
        <dbReference type="Proteomes" id="UP000695022"/>
    </source>
</evidence>
<dbReference type="InterPro" id="IPR004875">
    <property type="entry name" value="DDE_SF_endonuclease_dom"/>
</dbReference>
<evidence type="ECO:0000256" key="3">
    <source>
        <dbReference type="PROSITE-ProRule" id="PRU00339"/>
    </source>
</evidence>
<feature type="domain" description="HTH CENPB-type" evidence="5">
    <location>
        <begin position="279"/>
        <end position="349"/>
    </location>
</feature>
<dbReference type="Gene3D" id="1.10.10.60">
    <property type="entry name" value="Homeodomain-like"/>
    <property type="match status" value="2"/>
</dbReference>
<keyword evidence="3" id="KW-0802">TPR repeat</keyword>
<name>A0ABM1DP41_PRICU</name>
<proteinExistence type="predicted"/>
<evidence type="ECO:0000313" key="7">
    <source>
        <dbReference type="RefSeq" id="XP_014661712.1"/>
    </source>
</evidence>
<dbReference type="Proteomes" id="UP000695022">
    <property type="component" value="Unplaced"/>
</dbReference>
<evidence type="ECO:0000256" key="1">
    <source>
        <dbReference type="ARBA" id="ARBA00004123"/>
    </source>
</evidence>
<keyword evidence="2" id="KW-0238">DNA-binding</keyword>
<dbReference type="PANTHER" id="PTHR19303">
    <property type="entry name" value="TRANSPOSON"/>
    <property type="match status" value="1"/>
</dbReference>
<gene>
    <name evidence="7" type="primary">LOC106804864</name>
</gene>
<dbReference type="Gene3D" id="1.25.40.10">
    <property type="entry name" value="Tetratricopeptide repeat domain"/>
    <property type="match status" value="1"/>
</dbReference>